<dbReference type="InterPro" id="IPR037476">
    <property type="entry name" value="PCH1"/>
</dbReference>
<reference evidence="4" key="4">
    <citation type="submission" date="2023-03" db="UniProtKB">
        <authorList>
            <consortium name="EnsemblPlants"/>
        </authorList>
    </citation>
    <scope>IDENTIFICATION</scope>
    <source>
        <strain evidence="4">cv. Chiifu-401-42</strain>
    </source>
</reference>
<dbReference type="PANTHER" id="PTHR36062:SF1">
    <property type="entry name" value="OS01G0687300 PROTEIN"/>
    <property type="match status" value="1"/>
</dbReference>
<accession>M4F0P2</accession>
<dbReference type="Gramene" id="A08p18710.2_BraZ1">
    <property type="protein sequence ID" value="A08p18710.2_BraZ1.CDS"/>
    <property type="gene ID" value="A08g18710.2_BraZ1"/>
</dbReference>
<dbReference type="eggNOG" id="ENOG502QVXQ">
    <property type="taxonomic scope" value="Eukaryota"/>
</dbReference>
<dbReference type="Gramene" id="Bra034637.1">
    <property type="protein sequence ID" value="Bra034637.1-P"/>
    <property type="gene ID" value="Bra034637"/>
</dbReference>
<dbReference type="PANTHER" id="PTHR36062">
    <property type="entry name" value="OS01G0687300 PROTEIN"/>
    <property type="match status" value="1"/>
</dbReference>
<evidence type="ECO:0000313" key="3">
    <source>
        <dbReference type="EMBL" id="VDD04611.1"/>
    </source>
</evidence>
<dbReference type="OMA" id="CKRIWSD"/>
<reference evidence="5" key="1">
    <citation type="journal article" date="2011" name="Nat. Genet.">
        <title>The genome of the mesopolyploid crop species Brassica rapa.</title>
        <authorList>
            <consortium name="Brassica rapa Genome Sequencing Project Consortium"/>
            <person name="Wang X."/>
            <person name="Wang H."/>
            <person name="Wang J."/>
            <person name="Sun R."/>
            <person name="Wu J."/>
            <person name="Liu S."/>
            <person name="Bai Y."/>
            <person name="Mun J.H."/>
            <person name="Bancroft I."/>
            <person name="Cheng F."/>
            <person name="Huang S."/>
            <person name="Li X."/>
            <person name="Hua W."/>
            <person name="Wang J."/>
            <person name="Wang X."/>
            <person name="Freeling M."/>
            <person name="Pires J.C."/>
            <person name="Paterson A.H."/>
            <person name="Chalhoub B."/>
            <person name="Wang B."/>
            <person name="Hayward A."/>
            <person name="Sharpe A.G."/>
            <person name="Park B.S."/>
            <person name="Weisshaar B."/>
            <person name="Liu B."/>
            <person name="Li B."/>
            <person name="Liu B."/>
            <person name="Tong C."/>
            <person name="Song C."/>
            <person name="Duran C."/>
            <person name="Peng C."/>
            <person name="Geng C."/>
            <person name="Koh C."/>
            <person name="Lin C."/>
            <person name="Edwards D."/>
            <person name="Mu D."/>
            <person name="Shen D."/>
            <person name="Soumpourou E."/>
            <person name="Li F."/>
            <person name="Fraser F."/>
            <person name="Conant G."/>
            <person name="Lassalle G."/>
            <person name="King G.J."/>
            <person name="Bonnema G."/>
            <person name="Tang H."/>
            <person name="Wang H."/>
            <person name="Belcram H."/>
            <person name="Zhou H."/>
            <person name="Hirakawa H."/>
            <person name="Abe H."/>
            <person name="Guo H."/>
            <person name="Wang H."/>
            <person name="Jin H."/>
            <person name="Parkin I.A."/>
            <person name="Batley J."/>
            <person name="Kim J.S."/>
            <person name="Just J."/>
            <person name="Li J."/>
            <person name="Xu J."/>
            <person name="Deng J."/>
            <person name="Kim J.A."/>
            <person name="Li J."/>
            <person name="Yu J."/>
            <person name="Meng J."/>
            <person name="Wang J."/>
            <person name="Min J."/>
            <person name="Poulain J."/>
            <person name="Wang J."/>
            <person name="Hatakeyama K."/>
            <person name="Wu K."/>
            <person name="Wang L."/>
            <person name="Fang L."/>
            <person name="Trick M."/>
            <person name="Links M.G."/>
            <person name="Zhao M."/>
            <person name="Jin M."/>
            <person name="Ramchiary N."/>
            <person name="Drou N."/>
            <person name="Berkman P.J."/>
            <person name="Cai Q."/>
            <person name="Huang Q."/>
            <person name="Li R."/>
            <person name="Tabata S."/>
            <person name="Cheng S."/>
            <person name="Zhang S."/>
            <person name="Zhang S."/>
            <person name="Huang S."/>
            <person name="Sato S."/>
            <person name="Sun S."/>
            <person name="Kwon S.J."/>
            <person name="Choi S.R."/>
            <person name="Lee T.H."/>
            <person name="Fan W."/>
            <person name="Zhao X."/>
            <person name="Tan X."/>
            <person name="Xu X."/>
            <person name="Wang Y."/>
            <person name="Qiu Y."/>
            <person name="Yin Y."/>
            <person name="Li Y."/>
            <person name="Du Y."/>
            <person name="Liao Y."/>
            <person name="Lim Y."/>
            <person name="Narusaka Y."/>
            <person name="Wang Y."/>
            <person name="Wang Z."/>
            <person name="Li Z."/>
            <person name="Wang Z."/>
            <person name="Xiong Z."/>
            <person name="Zhang Z."/>
        </authorList>
    </citation>
    <scope>NUCLEOTIDE SEQUENCE [LARGE SCALE GENOMIC DNA]</scope>
    <source>
        <strain evidence="5">cv. Chiifu-401-42</strain>
    </source>
</reference>
<dbReference type="AlphaFoldDB" id="A0A3P6C4X2"/>
<organism evidence="3">
    <name type="scientific">Brassica campestris</name>
    <name type="common">Field mustard</name>
    <dbReference type="NCBI Taxonomy" id="3711"/>
    <lineage>
        <taxon>Eukaryota</taxon>
        <taxon>Viridiplantae</taxon>
        <taxon>Streptophyta</taxon>
        <taxon>Embryophyta</taxon>
        <taxon>Tracheophyta</taxon>
        <taxon>Spermatophyta</taxon>
        <taxon>Magnoliopsida</taxon>
        <taxon>eudicotyledons</taxon>
        <taxon>Gunneridae</taxon>
        <taxon>Pentapetalae</taxon>
        <taxon>rosids</taxon>
        <taxon>malvids</taxon>
        <taxon>Brassicales</taxon>
        <taxon>Brassicaceae</taxon>
        <taxon>Brassiceae</taxon>
        <taxon>Brassica</taxon>
    </lineage>
</organism>
<keyword evidence="5" id="KW-1185">Reference proteome</keyword>
<dbReference type="GO" id="GO:0010099">
    <property type="term" value="P:regulation of photomorphogenesis"/>
    <property type="evidence" value="ECO:0007669"/>
    <property type="project" value="InterPro"/>
</dbReference>
<dbReference type="EnsemblPlants" id="Bra034637.1">
    <property type="protein sequence ID" value="Bra034637.1-P"/>
    <property type="gene ID" value="Bra034637"/>
</dbReference>
<gene>
    <name evidence="3" type="ORF">BRAA08T33639Z</name>
    <name evidence="2" type="ORF">BRAPAZ1V2_A08P18710.2</name>
</gene>
<feature type="region of interest" description="Disordered" evidence="1">
    <location>
        <begin position="85"/>
        <end position="118"/>
    </location>
</feature>
<dbReference type="STRING" id="51351.M4F0P2"/>
<reference evidence="3" key="3">
    <citation type="submission" date="2018-11" db="EMBL/GenBank/DDBJ databases">
        <authorList>
            <consortium name="Genoscope - CEA"/>
            <person name="William W."/>
        </authorList>
    </citation>
    <scope>NUCLEOTIDE SEQUENCE</scope>
</reference>
<evidence type="ECO:0000313" key="2">
    <source>
        <dbReference type="EMBL" id="CAG7898205.1"/>
    </source>
</evidence>
<dbReference type="EMBL" id="LS974624">
    <property type="protein sequence ID" value="CAG7898205.1"/>
    <property type="molecule type" value="Genomic_DNA"/>
</dbReference>
<reference evidence="5" key="2">
    <citation type="journal article" date="2018" name="Hortic Res">
        <title>Improved Brassica rapa reference genome by single-molecule sequencing and chromosome conformation capture technologies.</title>
        <authorList>
            <person name="Zhang L."/>
            <person name="Cai X."/>
            <person name="Wu J."/>
            <person name="Liu M."/>
            <person name="Grob S."/>
            <person name="Cheng F."/>
            <person name="Liang J."/>
            <person name="Cai C."/>
            <person name="Liu Z."/>
            <person name="Liu B."/>
            <person name="Wang F."/>
            <person name="Li S."/>
            <person name="Liu F."/>
            <person name="Li X."/>
            <person name="Cheng L."/>
            <person name="Yang W."/>
            <person name="Li M.H."/>
            <person name="Grossniklaus U."/>
            <person name="Zheng H."/>
            <person name="Wang X."/>
        </authorList>
    </citation>
    <scope>NUCLEOTIDE SEQUENCE [LARGE SCALE GENOMIC DNA]</scope>
    <source>
        <strain evidence="5">cv. Chiifu-401-42</strain>
    </source>
</reference>
<evidence type="ECO:0000313" key="5">
    <source>
        <dbReference type="Proteomes" id="UP000011750"/>
    </source>
</evidence>
<dbReference type="EMBL" id="LR031575">
    <property type="protein sequence ID" value="VDD04611.1"/>
    <property type="molecule type" value="Genomic_DNA"/>
</dbReference>
<dbReference type="HOGENOM" id="CLU_087105_0_0_1"/>
<name>A0A3P6C4X2_BRACM</name>
<proteinExistence type="predicted"/>
<sequence>MSDHVIGKSCVAGYESVWLSRWIRRGSAYGLKAHSNRDAKCSMKTHLPDDDGQLWKESTGSIKLKAKTLNRSLDLFPNLGFRSKDKETDEDFTKNQSSTETDSLQTDKLPLSGSNSSKGLRILQGKERVEIIPDINKEPLIVADKEGETSSSATQRMDVEHFVNNTILPKECKRLRLSPDTNCRSQVKRLKTNASENETNSMMVVEEGPSVEKMNYFFRRIFKHGSGRNQESSTSRNRNLTMGGEREDVKALHPWIQRWCKKKSTETHERRGGQQVNPKSFALQKQFPRIAAMALMGKALRRFKPEWS</sequence>
<protein>
    <submittedName>
        <fullName evidence="3 4">Uncharacterized protein</fullName>
    </submittedName>
</protein>
<dbReference type="Proteomes" id="UP000011750">
    <property type="component" value="Chromosome A08"/>
</dbReference>
<evidence type="ECO:0000313" key="4">
    <source>
        <dbReference type="EnsemblPlants" id="Bra034637.1-P"/>
    </source>
</evidence>
<dbReference type="Proteomes" id="UP000694005">
    <property type="component" value="Chromosome A08"/>
</dbReference>
<dbReference type="OrthoDB" id="649277at2759"/>
<dbReference type="KEGG" id="brp:103834406"/>
<evidence type="ECO:0000256" key="1">
    <source>
        <dbReference type="SAM" id="MobiDB-lite"/>
    </source>
</evidence>
<feature type="compositionally biased region" description="Polar residues" evidence="1">
    <location>
        <begin position="94"/>
        <end position="118"/>
    </location>
</feature>
<accession>A0A3P6C4X2</accession>